<evidence type="ECO:0000259" key="5">
    <source>
        <dbReference type="SMART" id="SM00534"/>
    </source>
</evidence>
<dbReference type="PANTHER" id="PTHR11361:SF99">
    <property type="entry name" value="DNA MISMATCH REPAIR PROTEIN"/>
    <property type="match status" value="1"/>
</dbReference>
<feature type="domain" description="DNA mismatch repair proteins mutS family" evidence="5">
    <location>
        <begin position="443"/>
        <end position="621"/>
    </location>
</feature>
<dbReference type="Gene3D" id="3.40.50.300">
    <property type="entry name" value="P-loop containing nucleotide triphosphate hydrolases"/>
    <property type="match status" value="1"/>
</dbReference>
<keyword evidence="1" id="KW-0547">Nucleotide-binding</keyword>
<evidence type="ECO:0000256" key="4">
    <source>
        <dbReference type="SAM" id="Phobius"/>
    </source>
</evidence>
<gene>
    <name evidence="6" type="primary">mutS_1</name>
    <name evidence="6" type="ORF">CLHUN_20610</name>
</gene>
<dbReference type="RefSeq" id="WP_080064500.1">
    <property type="nucleotide sequence ID" value="NZ_MZGX01000012.1"/>
</dbReference>
<evidence type="ECO:0000256" key="1">
    <source>
        <dbReference type="ARBA" id="ARBA00022741"/>
    </source>
</evidence>
<keyword evidence="4" id="KW-1133">Transmembrane helix</keyword>
<dbReference type="Pfam" id="PF05192">
    <property type="entry name" value="MutS_III"/>
    <property type="match status" value="1"/>
</dbReference>
<keyword evidence="4" id="KW-0812">Transmembrane</keyword>
<dbReference type="SUPFAM" id="SSF48334">
    <property type="entry name" value="DNA repair protein MutS, domain III"/>
    <property type="match status" value="1"/>
</dbReference>
<evidence type="ECO:0000313" key="6">
    <source>
        <dbReference type="EMBL" id="OPX44036.1"/>
    </source>
</evidence>
<dbReference type="InterPro" id="IPR027417">
    <property type="entry name" value="P-loop_NTPase"/>
</dbReference>
<dbReference type="OrthoDB" id="9802448at2"/>
<dbReference type="GO" id="GO:0005524">
    <property type="term" value="F:ATP binding"/>
    <property type="evidence" value="ECO:0007669"/>
    <property type="project" value="UniProtKB-KW"/>
</dbReference>
<evidence type="ECO:0000256" key="3">
    <source>
        <dbReference type="ARBA" id="ARBA00023125"/>
    </source>
</evidence>
<dbReference type="PANTHER" id="PTHR11361">
    <property type="entry name" value="DNA MISMATCH REPAIR PROTEIN MUTS FAMILY MEMBER"/>
    <property type="match status" value="1"/>
</dbReference>
<evidence type="ECO:0000313" key="7">
    <source>
        <dbReference type="Proteomes" id="UP000191554"/>
    </source>
</evidence>
<dbReference type="InterPro" id="IPR036187">
    <property type="entry name" value="DNA_mismatch_repair_MutS_sf"/>
</dbReference>
<dbReference type="Gene3D" id="1.10.1420.10">
    <property type="match status" value="1"/>
</dbReference>
<feature type="transmembrane region" description="Helical" evidence="4">
    <location>
        <begin position="233"/>
        <end position="253"/>
    </location>
</feature>
<dbReference type="InterPro" id="IPR007696">
    <property type="entry name" value="DNA_mismatch_repair_MutS_core"/>
</dbReference>
<feature type="transmembrane region" description="Helical" evidence="4">
    <location>
        <begin position="32"/>
        <end position="49"/>
    </location>
</feature>
<protein>
    <submittedName>
        <fullName evidence="6">DNA mismatch repair protein MutS</fullName>
    </submittedName>
</protein>
<feature type="transmembrane region" description="Helical" evidence="4">
    <location>
        <begin position="55"/>
        <end position="73"/>
    </location>
</feature>
<dbReference type="GO" id="GO:0030983">
    <property type="term" value="F:mismatched DNA binding"/>
    <property type="evidence" value="ECO:0007669"/>
    <property type="project" value="InterPro"/>
</dbReference>
<reference evidence="6 7" key="1">
    <citation type="submission" date="2017-03" db="EMBL/GenBank/DDBJ databases">
        <title>Genome sequence of Clostridium hungatei DSM 14427.</title>
        <authorList>
            <person name="Poehlein A."/>
            <person name="Daniel R."/>
        </authorList>
    </citation>
    <scope>NUCLEOTIDE SEQUENCE [LARGE SCALE GENOMIC DNA]</scope>
    <source>
        <strain evidence="6 7">DSM 14427</strain>
    </source>
</reference>
<dbReference type="GO" id="GO:0006298">
    <property type="term" value="P:mismatch repair"/>
    <property type="evidence" value="ECO:0007669"/>
    <property type="project" value="InterPro"/>
</dbReference>
<dbReference type="GO" id="GO:0140664">
    <property type="term" value="F:ATP-dependent DNA damage sensor activity"/>
    <property type="evidence" value="ECO:0007669"/>
    <property type="project" value="InterPro"/>
</dbReference>
<organism evidence="6 7">
    <name type="scientific">Ruminiclostridium hungatei</name>
    <name type="common">Clostridium hungatei</name>
    <dbReference type="NCBI Taxonomy" id="48256"/>
    <lineage>
        <taxon>Bacteria</taxon>
        <taxon>Bacillati</taxon>
        <taxon>Bacillota</taxon>
        <taxon>Clostridia</taxon>
        <taxon>Eubacteriales</taxon>
        <taxon>Oscillospiraceae</taxon>
        <taxon>Ruminiclostridium</taxon>
    </lineage>
</organism>
<keyword evidence="4" id="KW-0472">Membrane</keyword>
<keyword evidence="7" id="KW-1185">Reference proteome</keyword>
<keyword evidence="2" id="KW-0067">ATP-binding</keyword>
<dbReference type="EMBL" id="MZGX01000012">
    <property type="protein sequence ID" value="OPX44036.1"/>
    <property type="molecule type" value="Genomic_DNA"/>
</dbReference>
<proteinExistence type="predicted"/>
<feature type="transmembrane region" description="Helical" evidence="4">
    <location>
        <begin position="259"/>
        <end position="279"/>
    </location>
</feature>
<comment type="caution">
    <text evidence="6">The sequence shown here is derived from an EMBL/GenBank/DDBJ whole genome shotgun (WGS) entry which is preliminary data.</text>
</comment>
<dbReference type="CDD" id="cd03283">
    <property type="entry name" value="ABC_MutS-like"/>
    <property type="match status" value="1"/>
</dbReference>
<dbReference type="Pfam" id="PF00488">
    <property type="entry name" value="MutS_V"/>
    <property type="match status" value="1"/>
</dbReference>
<dbReference type="InterPro" id="IPR000432">
    <property type="entry name" value="DNA_mismatch_repair_MutS_C"/>
</dbReference>
<dbReference type="InterPro" id="IPR045076">
    <property type="entry name" value="MutS"/>
</dbReference>
<dbReference type="SMART" id="SM00534">
    <property type="entry name" value="MUTSac"/>
    <property type="match status" value="1"/>
</dbReference>
<dbReference type="AlphaFoldDB" id="A0A1V4SKK7"/>
<dbReference type="Proteomes" id="UP000191554">
    <property type="component" value="Unassembled WGS sequence"/>
</dbReference>
<name>A0A1V4SKK7_RUMHU</name>
<evidence type="ECO:0000256" key="2">
    <source>
        <dbReference type="ARBA" id="ARBA00022840"/>
    </source>
</evidence>
<dbReference type="STRING" id="48256.CLHUN_20610"/>
<dbReference type="GO" id="GO:0005829">
    <property type="term" value="C:cytosol"/>
    <property type="evidence" value="ECO:0007669"/>
    <property type="project" value="TreeGrafter"/>
</dbReference>
<sequence length="621" mass="70416">MYTPESKYQRRVDAFSKRLETYSSKSNAAGNYKLLVFFGGIAAAAALYIMKQHILTAAVLVLFAAGFAYLSIVQNRFIKKKDYCQAMLKINALCLKRAKGLWNTFSDKGEEFENHDHNFSYDLDLFGSGSLFQMLNMTTTYSGRQCLARFLLEPLSSPEAIACRQEAVKELAEKLIFRHRLYSKVLTTDSNIVLSDEDILDKKRSKTLAGTINKLDEVFTWASEESSLYSASWFRLLITALPIVTLTAAVLAIVKLLPFYLPIAGFVVQFLMLGYKVNFRNKSFELVEKHSKTLKVYSSVLKQFEAGNFESSHMKALKNALKGASQKPAWKQIEKLSKLWELIANRYNFLHTVINTATLWDFHCMVALENWKRESGRYVEKWFETIGEVEALCSLSVMCHDNPDFIMPQVTEDPRDGITAVELGHPLLTRGRKCNDVSLENGQPILLITGSNMSGKSTFLRTVGLSLLLSYMGLPVCAKAFCCPVMKVYACMRTSDNLGQSVSSFYAELLRVKMIVEAVDRGERVFFLLDEIFKGTNSADRHTGAKMLIGQLDRKGAWGMVSTHDLELADMEKESAGRIRNYHFREYYEADRIYFDYTLRKGVSDTRNAIYLMKLAGVKVE</sequence>
<accession>A0A1V4SKK7</accession>
<dbReference type="SUPFAM" id="SSF52540">
    <property type="entry name" value="P-loop containing nucleoside triphosphate hydrolases"/>
    <property type="match status" value="1"/>
</dbReference>
<keyword evidence="3" id="KW-0238">DNA-binding</keyword>